<accession>A0AAN7NW86</accession>
<comment type="caution">
    <text evidence="1">The sequence shown here is derived from an EMBL/GenBank/DDBJ whole genome shotgun (WGS) entry which is preliminary data.</text>
</comment>
<proteinExistence type="predicted"/>
<evidence type="ECO:0000313" key="1">
    <source>
        <dbReference type="EMBL" id="KAK4818198.1"/>
    </source>
</evidence>
<reference evidence="1 2" key="1">
    <citation type="journal article" date="2023" name="J. Hered.">
        <title>Chromosome-level genome of the wood stork (Mycteria americana) provides insight into avian chromosome evolution.</title>
        <authorList>
            <person name="Flamio R. Jr."/>
            <person name="Ramstad K.M."/>
        </authorList>
    </citation>
    <scope>NUCLEOTIDE SEQUENCE [LARGE SCALE GENOMIC DNA]</scope>
    <source>
        <strain evidence="1">JAX WOST 10</strain>
    </source>
</reference>
<dbReference type="Proteomes" id="UP001333110">
    <property type="component" value="Unassembled WGS sequence"/>
</dbReference>
<sequence>MQCYRLGEEWLESCQAEKDLGVLVDSCLNMSQQCAQVAKKANGILACINNSVASRTREVIVPLYSALVRPSTCVYCVLEFCELESCVQFCAPHYKRDIEVLEHVQRTATKLVKDLEQKSYEEQLRELGLFSLEKRRLRGDLMALYNCLKGGCREVGVGLFSQVTRDRTRGNGLKLRQGRFRLDIRKFYFTERVIKPWNRLPREVVESPSLEVFKGRLDEVLRDMGSSSAEKDLDLEVLVGSKPVMSQQRARAAQKAKSLLSCTNRTMAKKSKGSYYIPFVSTCGAVSRVQCQILHPPVNQRHWLIGVSSSESQQCG</sequence>
<organism evidence="1 2">
    <name type="scientific">Mycteria americana</name>
    <name type="common">Wood stork</name>
    <dbReference type="NCBI Taxonomy" id="33587"/>
    <lineage>
        <taxon>Eukaryota</taxon>
        <taxon>Metazoa</taxon>
        <taxon>Chordata</taxon>
        <taxon>Craniata</taxon>
        <taxon>Vertebrata</taxon>
        <taxon>Euteleostomi</taxon>
        <taxon>Archelosauria</taxon>
        <taxon>Archosauria</taxon>
        <taxon>Dinosauria</taxon>
        <taxon>Saurischia</taxon>
        <taxon>Theropoda</taxon>
        <taxon>Coelurosauria</taxon>
        <taxon>Aves</taxon>
        <taxon>Neognathae</taxon>
        <taxon>Neoaves</taxon>
        <taxon>Aequornithes</taxon>
        <taxon>Ciconiiformes</taxon>
        <taxon>Ciconiidae</taxon>
        <taxon>Mycteria</taxon>
    </lineage>
</organism>
<dbReference type="AlphaFoldDB" id="A0AAN7NW86"/>
<gene>
    <name evidence="1" type="ORF">QYF61_008582</name>
</gene>
<dbReference type="PANTHER" id="PTHR33332">
    <property type="entry name" value="REVERSE TRANSCRIPTASE DOMAIN-CONTAINING PROTEIN"/>
    <property type="match status" value="1"/>
</dbReference>
<dbReference type="EMBL" id="JAUNZN010000007">
    <property type="protein sequence ID" value="KAK4818198.1"/>
    <property type="molecule type" value="Genomic_DNA"/>
</dbReference>
<name>A0AAN7NW86_MYCAM</name>
<keyword evidence="2" id="KW-1185">Reference proteome</keyword>
<protein>
    <submittedName>
        <fullName evidence="1">Uncharacterized protein</fullName>
    </submittedName>
</protein>
<evidence type="ECO:0000313" key="2">
    <source>
        <dbReference type="Proteomes" id="UP001333110"/>
    </source>
</evidence>